<protein>
    <submittedName>
        <fullName evidence="1">Uncharacterized protein</fullName>
    </submittedName>
</protein>
<dbReference type="EMBL" id="CADEPM010000004">
    <property type="protein sequence ID" value="CAB3404387.1"/>
    <property type="molecule type" value="Genomic_DNA"/>
</dbReference>
<comment type="caution">
    <text evidence="1">The sequence shown here is derived from an EMBL/GenBank/DDBJ whole genome shotgun (WGS) entry which is preliminary data.</text>
</comment>
<sequence length="283" mass="32127">MQLVTYISDSPLKSSSQSQVIPFEKAIDIWNTPRNHCSQPVVSSAPGPVRNLALDPRLPYFDHSQPSSQPTYCSFNDWAHGDDVDLKLLRTTNVLFSVASSNFTNFSQLSNGSAPRRPLHSQLDQVRDSQISSESPHVFTPPRPQKVDKECQTEDFTNVLKSNKGLLKSCLDEMLNQPAFAEMVGLIYKELHTLNDDQRVKKLQNFCVRNDDPREENSRDASQIGEHDIFDDKLKTYTTITDLSGPTFQRYYNKRPSDGQNAPSTAKIPKFQKICDKFSIEKR</sequence>
<dbReference type="Proteomes" id="UP000494206">
    <property type="component" value="Unassembled WGS sequence"/>
</dbReference>
<organism evidence="1 2">
    <name type="scientific">Caenorhabditis bovis</name>
    <dbReference type="NCBI Taxonomy" id="2654633"/>
    <lineage>
        <taxon>Eukaryota</taxon>
        <taxon>Metazoa</taxon>
        <taxon>Ecdysozoa</taxon>
        <taxon>Nematoda</taxon>
        <taxon>Chromadorea</taxon>
        <taxon>Rhabditida</taxon>
        <taxon>Rhabditina</taxon>
        <taxon>Rhabditomorpha</taxon>
        <taxon>Rhabditoidea</taxon>
        <taxon>Rhabditidae</taxon>
        <taxon>Peloderinae</taxon>
        <taxon>Caenorhabditis</taxon>
    </lineage>
</organism>
<dbReference type="AlphaFoldDB" id="A0A8S1ESX6"/>
<keyword evidence="2" id="KW-1185">Reference proteome</keyword>
<evidence type="ECO:0000313" key="1">
    <source>
        <dbReference type="EMBL" id="CAB3404387.1"/>
    </source>
</evidence>
<evidence type="ECO:0000313" key="2">
    <source>
        <dbReference type="Proteomes" id="UP000494206"/>
    </source>
</evidence>
<gene>
    <name evidence="1" type="ORF">CBOVIS_LOCUS6734</name>
</gene>
<reference evidence="1 2" key="1">
    <citation type="submission" date="2020-04" db="EMBL/GenBank/DDBJ databases">
        <authorList>
            <person name="Laetsch R D."/>
            <person name="Stevens L."/>
            <person name="Kumar S."/>
            <person name="Blaxter L. M."/>
        </authorList>
    </citation>
    <scope>NUCLEOTIDE SEQUENCE [LARGE SCALE GENOMIC DNA]</scope>
</reference>
<name>A0A8S1ESX6_9PELO</name>
<proteinExistence type="predicted"/>
<accession>A0A8S1ESX6</accession>